<gene>
    <name evidence="1" type="ORF">METZ01_LOCUS509309</name>
</gene>
<dbReference type="EMBL" id="UINC01226109">
    <property type="protein sequence ID" value="SVE56455.1"/>
    <property type="molecule type" value="Genomic_DNA"/>
</dbReference>
<proteinExistence type="predicted"/>
<protein>
    <recommendedName>
        <fullName evidence="2">Acyl-protein synthetase LuxE domain-containing protein</fullName>
    </recommendedName>
</protein>
<accession>A0A383EJL5</accession>
<organism evidence="1">
    <name type="scientific">marine metagenome</name>
    <dbReference type="NCBI Taxonomy" id="408172"/>
    <lineage>
        <taxon>unclassified sequences</taxon>
        <taxon>metagenomes</taxon>
        <taxon>ecological metagenomes</taxon>
    </lineage>
</organism>
<evidence type="ECO:0008006" key="2">
    <source>
        <dbReference type="Google" id="ProtNLM"/>
    </source>
</evidence>
<reference evidence="1" key="1">
    <citation type="submission" date="2018-05" db="EMBL/GenBank/DDBJ databases">
        <authorList>
            <person name="Lanie J.A."/>
            <person name="Ng W.-L."/>
            <person name="Kazmierczak K.M."/>
            <person name="Andrzejewski T.M."/>
            <person name="Davidsen T.M."/>
            <person name="Wayne K.J."/>
            <person name="Tettelin H."/>
            <person name="Glass J.I."/>
            <person name="Rusch D."/>
            <person name="Podicherti R."/>
            <person name="Tsui H.-C.T."/>
            <person name="Winkler M.E."/>
        </authorList>
    </citation>
    <scope>NUCLEOTIDE SEQUENCE</scope>
</reference>
<name>A0A383EJL5_9ZZZZ</name>
<sequence length="103" mass="11944">MSLEEKIKQAAEVLDAHAVDLVKWHFSPETGCKFWLEWAEKQDWNPLDEISCFADVAAKFPNFQDEWLRDLQPEVWVPKQYEGKPFSIFETGGTTGMPKQRIG</sequence>
<feature type="non-terminal residue" evidence="1">
    <location>
        <position position="103"/>
    </location>
</feature>
<evidence type="ECO:0000313" key="1">
    <source>
        <dbReference type="EMBL" id="SVE56455.1"/>
    </source>
</evidence>
<dbReference type="AlphaFoldDB" id="A0A383EJL5"/>